<feature type="signal peptide" evidence="1">
    <location>
        <begin position="1"/>
        <end position="17"/>
    </location>
</feature>
<organism evidence="2 3">
    <name type="scientific">Flavobacterium pallidum</name>
    <dbReference type="NCBI Taxonomy" id="2172098"/>
    <lineage>
        <taxon>Bacteria</taxon>
        <taxon>Pseudomonadati</taxon>
        <taxon>Bacteroidota</taxon>
        <taxon>Flavobacteriia</taxon>
        <taxon>Flavobacteriales</taxon>
        <taxon>Flavobacteriaceae</taxon>
        <taxon>Flavobacterium</taxon>
    </lineage>
</organism>
<keyword evidence="1" id="KW-0732">Signal</keyword>
<evidence type="ECO:0000313" key="3">
    <source>
        <dbReference type="Proteomes" id="UP000244937"/>
    </source>
</evidence>
<dbReference type="PROSITE" id="PS51257">
    <property type="entry name" value="PROKAR_LIPOPROTEIN"/>
    <property type="match status" value="1"/>
</dbReference>
<dbReference type="KEGG" id="fpal:HYN49_00740"/>
<dbReference type="Proteomes" id="UP000244937">
    <property type="component" value="Chromosome"/>
</dbReference>
<feature type="chain" id="PRO_5015764228" evidence="1">
    <location>
        <begin position="18"/>
        <end position="251"/>
    </location>
</feature>
<keyword evidence="3" id="KW-1185">Reference proteome</keyword>
<dbReference type="OrthoDB" id="978531at2"/>
<protein>
    <submittedName>
        <fullName evidence="2">Uncharacterized protein</fullName>
    </submittedName>
</protein>
<dbReference type="AlphaFoldDB" id="A0A2S1SDT8"/>
<accession>A0A2S1SDT8</accession>
<reference evidence="2 3" key="1">
    <citation type="submission" date="2018-05" db="EMBL/GenBank/DDBJ databases">
        <title>Genome sequencing of Flavobacterium sp. HYN0049.</title>
        <authorList>
            <person name="Yi H."/>
            <person name="Baek C."/>
        </authorList>
    </citation>
    <scope>NUCLEOTIDE SEQUENCE [LARGE SCALE GENOMIC DNA]</scope>
    <source>
        <strain evidence="2 3">HYN0049</strain>
    </source>
</reference>
<gene>
    <name evidence="2" type="ORF">HYN49_00740</name>
</gene>
<evidence type="ECO:0000313" key="2">
    <source>
        <dbReference type="EMBL" id="AWI24534.1"/>
    </source>
</evidence>
<evidence type="ECO:0000256" key="1">
    <source>
        <dbReference type="SAM" id="SignalP"/>
    </source>
</evidence>
<dbReference type="RefSeq" id="WP_108902333.1">
    <property type="nucleotide sequence ID" value="NZ_CP029187.1"/>
</dbReference>
<sequence>MKVTKLLLALFTAVALTSCNFTEEIYVNNDGGGKFSIQLDGSQLAAMAGKEMQNDPQAGKVIDSTFSFKELFAAKEDSIAKLPTDEQERLRKLENYTVSMKMNAAEQQMLFTMATDFKNIGELEDAWSAMSGMSALDKGMGKTNPMAQAGGIGNNNSLLKYSYDGKKFSRKATLLKKETAETENDSLGEAFNMIYESSTYTVKYHFPKKVKKVSNASAMLSSDKKTVTVEYPFMDYMKEPEKLNFDVEFEK</sequence>
<proteinExistence type="predicted"/>
<name>A0A2S1SDT8_9FLAO</name>
<dbReference type="EMBL" id="CP029187">
    <property type="protein sequence ID" value="AWI24534.1"/>
    <property type="molecule type" value="Genomic_DNA"/>
</dbReference>